<dbReference type="PANTHER" id="PTHR35630">
    <property type="entry name" value="LEGUMINOSIN GROUP486 SECRETED PEPTIDE"/>
    <property type="match status" value="1"/>
</dbReference>
<name>A0A8K0HTI7_9ROSA</name>
<dbReference type="Proteomes" id="UP000796880">
    <property type="component" value="Unassembled WGS sequence"/>
</dbReference>
<dbReference type="Pfam" id="PF05938">
    <property type="entry name" value="Self-incomp_S1"/>
    <property type="match status" value="1"/>
</dbReference>
<dbReference type="AlphaFoldDB" id="A0A8K0HTI7"/>
<proteinExistence type="inferred from homology"/>
<evidence type="ECO:0000256" key="5">
    <source>
        <dbReference type="ARBA" id="ARBA00022729"/>
    </source>
</evidence>
<reference evidence="7" key="1">
    <citation type="submission" date="2020-03" db="EMBL/GenBank/DDBJ databases">
        <title>A high-quality chromosome-level genome assembly of a woody plant with both climbing and erect habits, Rhamnella rubrinervis.</title>
        <authorList>
            <person name="Lu Z."/>
            <person name="Yang Y."/>
            <person name="Zhu X."/>
            <person name="Sun Y."/>
        </authorList>
    </citation>
    <scope>NUCLEOTIDE SEQUENCE</scope>
    <source>
        <strain evidence="7">BYM</strain>
        <tissue evidence="7">Leaf</tissue>
    </source>
</reference>
<evidence type="ECO:0000256" key="2">
    <source>
        <dbReference type="ARBA" id="ARBA00005581"/>
    </source>
</evidence>
<keyword evidence="3" id="KW-0713">Self-incompatibility</keyword>
<sequence length="142" mass="16080">MSTTNCSFLIIVLVLAISSSFCTIFALEDYKKGSVNTTVHVINGLPKSSDSVNVRCSSKHTDLGMYTLKEGEEYKWVAEEKAVYFCDAIWGARFFASWHAFQPKRDLVHSGGGSVFWLVKKDGFFLSWDNSTWVKKSTWETE</sequence>
<comment type="caution">
    <text evidence="7">The sequence shown here is derived from an EMBL/GenBank/DDBJ whole genome shotgun (WGS) entry which is preliminary data.</text>
</comment>
<dbReference type="PANTHER" id="PTHR35630:SF1">
    <property type="entry name" value="LEGUMINOSIN GROUP486 SECRETED PEPTIDE"/>
    <property type="match status" value="1"/>
</dbReference>
<evidence type="ECO:0000313" key="8">
    <source>
        <dbReference type="Proteomes" id="UP000796880"/>
    </source>
</evidence>
<keyword evidence="4" id="KW-0964">Secreted</keyword>
<dbReference type="InterPro" id="IPR010264">
    <property type="entry name" value="Self-incomp_S1"/>
</dbReference>
<gene>
    <name evidence="7" type="ORF">FNV43_RR02262</name>
</gene>
<feature type="chain" id="PRO_5035430950" description="S-protein homolog" evidence="6">
    <location>
        <begin position="23"/>
        <end position="142"/>
    </location>
</feature>
<protein>
    <recommendedName>
        <fullName evidence="9">S-protein homolog</fullName>
    </recommendedName>
</protein>
<dbReference type="GO" id="GO:0060320">
    <property type="term" value="P:rejection of self pollen"/>
    <property type="evidence" value="ECO:0007669"/>
    <property type="project" value="UniProtKB-KW"/>
</dbReference>
<keyword evidence="8" id="KW-1185">Reference proteome</keyword>
<accession>A0A8K0HTI7</accession>
<comment type="similarity">
    <text evidence="2">Belongs to the plant self-incompatibility (S1) protein family.</text>
</comment>
<dbReference type="OrthoDB" id="826549at2759"/>
<evidence type="ECO:0008006" key="9">
    <source>
        <dbReference type="Google" id="ProtNLM"/>
    </source>
</evidence>
<evidence type="ECO:0000256" key="3">
    <source>
        <dbReference type="ARBA" id="ARBA00022471"/>
    </source>
</evidence>
<evidence type="ECO:0000256" key="6">
    <source>
        <dbReference type="SAM" id="SignalP"/>
    </source>
</evidence>
<evidence type="ECO:0000256" key="4">
    <source>
        <dbReference type="ARBA" id="ARBA00022525"/>
    </source>
</evidence>
<organism evidence="7 8">
    <name type="scientific">Rhamnella rubrinervis</name>
    <dbReference type="NCBI Taxonomy" id="2594499"/>
    <lineage>
        <taxon>Eukaryota</taxon>
        <taxon>Viridiplantae</taxon>
        <taxon>Streptophyta</taxon>
        <taxon>Embryophyta</taxon>
        <taxon>Tracheophyta</taxon>
        <taxon>Spermatophyta</taxon>
        <taxon>Magnoliopsida</taxon>
        <taxon>eudicotyledons</taxon>
        <taxon>Gunneridae</taxon>
        <taxon>Pentapetalae</taxon>
        <taxon>rosids</taxon>
        <taxon>fabids</taxon>
        <taxon>Rosales</taxon>
        <taxon>Rhamnaceae</taxon>
        <taxon>rhamnoid group</taxon>
        <taxon>Rhamneae</taxon>
        <taxon>Rhamnella</taxon>
    </lineage>
</organism>
<evidence type="ECO:0000313" key="7">
    <source>
        <dbReference type="EMBL" id="KAF3457604.1"/>
    </source>
</evidence>
<comment type="subcellular location">
    <subcellularLocation>
        <location evidence="1">Secreted</location>
    </subcellularLocation>
</comment>
<evidence type="ECO:0000256" key="1">
    <source>
        <dbReference type="ARBA" id="ARBA00004613"/>
    </source>
</evidence>
<feature type="signal peptide" evidence="6">
    <location>
        <begin position="1"/>
        <end position="22"/>
    </location>
</feature>
<dbReference type="GO" id="GO:0005576">
    <property type="term" value="C:extracellular region"/>
    <property type="evidence" value="ECO:0007669"/>
    <property type="project" value="UniProtKB-SubCell"/>
</dbReference>
<keyword evidence="5 6" id="KW-0732">Signal</keyword>
<dbReference type="EMBL" id="VOIH02000001">
    <property type="protein sequence ID" value="KAF3457604.1"/>
    <property type="molecule type" value="Genomic_DNA"/>
</dbReference>